<dbReference type="PROSITE" id="PS51468">
    <property type="entry name" value="VIT"/>
    <property type="match status" value="1"/>
</dbReference>
<evidence type="ECO:0000313" key="4">
    <source>
        <dbReference type="Proteomes" id="UP000295341"/>
    </source>
</evidence>
<organism evidence="3 4">
    <name type="scientific">Panacagrimonas perspica</name>
    <dbReference type="NCBI Taxonomy" id="381431"/>
    <lineage>
        <taxon>Bacteria</taxon>
        <taxon>Pseudomonadati</taxon>
        <taxon>Pseudomonadota</taxon>
        <taxon>Gammaproteobacteria</taxon>
        <taxon>Nevskiales</taxon>
        <taxon>Nevskiaceae</taxon>
        <taxon>Panacagrimonas</taxon>
    </lineage>
</organism>
<dbReference type="EMBL" id="SOBT01000008">
    <property type="protein sequence ID" value="TDU31537.1"/>
    <property type="molecule type" value="Genomic_DNA"/>
</dbReference>
<dbReference type="SUPFAM" id="SSF53300">
    <property type="entry name" value="vWA-like"/>
    <property type="match status" value="1"/>
</dbReference>
<dbReference type="Pfam" id="PF08487">
    <property type="entry name" value="VIT"/>
    <property type="match status" value="1"/>
</dbReference>
<feature type="domain" description="VIT" evidence="2">
    <location>
        <begin position="7"/>
        <end position="135"/>
    </location>
</feature>
<name>A0A4S3K537_9GAMM</name>
<sequence>MNTTTAALRAPSLKTLQGQIVPLQALDISGQLEGALARIGLTQTFRNTEEVNVEAVYTFPLPVQAVLLELKVTIADRTLVGRVASRQQAEARYEEALSEGHTAVMLEQVEPGLYTLNLGNLLAGERAQIHLHYALPMRWEGDALRLSLPTTLAPRYGDATHAGVQPHQAPHTDPLAEYPYRLALTIGGALSLAMLSSPTHAIVTEREGSALSVRIADARVFADRDFVLNLKAAGAGQSSLALAADGEGHAAHAVFRIPERKADQPICLKLLVDCSGSMAGDSMALAKALAMRALDSLGARDRFSLTAFGSQHQHHANGKVCDAGSGAALVAGRSFVGGLDANLGGTEMLSALQAVFASTRGRGDDKAADVLLITDGETWDRDAIVAAARASGHRIFVIGVGSSPSEILARGIAEATGGFASFVAPREDVVPVIERHLARMRLPRVVEAKLKLPGKTLWQCPAHLEAATFAGDTLHVFAGLAAVKASADAHLDIRYADGSIVTVSASSSGPAEARTDDALPRIGAAQRLWWAGAGLVDSSEQELTELALRYQLMSAFTNYILVHERGEDAATTLPELRSVPGMLAAGWGGAGSVLPQEVQACVMSAPAPMPESRERSKLSRKAMGKPGAGLQAPACAPMGMSIEECGDARMIDRNVIDTPRHFIERLNDSFGLLHPERKLLRTFAELELAGLPQGVLDALQALEREGHAEEAIVLAFWKALLESPAGAIFGRMHRRGILAAVKAARLPDALTSKLGSVLQGTELDRWCWNPVPAEAAATV</sequence>
<dbReference type="Pfam" id="PF13768">
    <property type="entry name" value="VWA_3"/>
    <property type="match status" value="1"/>
</dbReference>
<dbReference type="SMART" id="SM00327">
    <property type="entry name" value="VWA"/>
    <property type="match status" value="1"/>
</dbReference>
<gene>
    <name evidence="3" type="ORF">DFR24_0907</name>
</gene>
<evidence type="ECO:0000259" key="2">
    <source>
        <dbReference type="PROSITE" id="PS51468"/>
    </source>
</evidence>
<comment type="caution">
    <text evidence="3">The sequence shown here is derived from an EMBL/GenBank/DDBJ whole genome shotgun (WGS) entry which is preliminary data.</text>
</comment>
<proteinExistence type="predicted"/>
<dbReference type="InterPro" id="IPR013694">
    <property type="entry name" value="VIT"/>
</dbReference>
<dbReference type="PANTHER" id="PTHR45737">
    <property type="entry name" value="VON WILLEBRAND FACTOR A DOMAIN-CONTAINING PROTEIN 5A"/>
    <property type="match status" value="1"/>
</dbReference>
<dbReference type="InterPro" id="IPR036465">
    <property type="entry name" value="vWFA_dom_sf"/>
</dbReference>
<dbReference type="Gene3D" id="3.40.50.410">
    <property type="entry name" value="von Willebrand factor, type A domain"/>
    <property type="match status" value="1"/>
</dbReference>
<accession>A0A4S3K537</accession>
<feature type="domain" description="VWFA" evidence="1">
    <location>
        <begin position="267"/>
        <end position="440"/>
    </location>
</feature>
<reference evidence="3 4" key="1">
    <citation type="submission" date="2019-03" db="EMBL/GenBank/DDBJ databases">
        <title>Genomic Encyclopedia of Type Strains, Phase IV (KMG-IV): sequencing the most valuable type-strain genomes for metagenomic binning, comparative biology and taxonomic classification.</title>
        <authorList>
            <person name="Goeker M."/>
        </authorList>
    </citation>
    <scope>NUCLEOTIDE SEQUENCE [LARGE SCALE GENOMIC DNA]</scope>
    <source>
        <strain evidence="3 4">DSM 26377</strain>
    </source>
</reference>
<dbReference type="RefSeq" id="WP_133880112.1">
    <property type="nucleotide sequence ID" value="NZ_MWIN01000012.1"/>
</dbReference>
<dbReference type="PROSITE" id="PS50234">
    <property type="entry name" value="VWFA"/>
    <property type="match status" value="1"/>
</dbReference>
<dbReference type="OrthoDB" id="9784383at2"/>
<dbReference type="Proteomes" id="UP000295341">
    <property type="component" value="Unassembled WGS sequence"/>
</dbReference>
<dbReference type="SMART" id="SM00609">
    <property type="entry name" value="VIT"/>
    <property type="match status" value="1"/>
</dbReference>
<dbReference type="AlphaFoldDB" id="A0A4S3K537"/>
<dbReference type="PANTHER" id="PTHR45737:SF6">
    <property type="entry name" value="VON WILLEBRAND FACTOR A DOMAIN-CONTAINING PROTEIN 5A"/>
    <property type="match status" value="1"/>
</dbReference>
<protein>
    <submittedName>
        <fullName evidence="3">Ca-activated chloride channel family protein</fullName>
    </submittedName>
</protein>
<evidence type="ECO:0000259" key="1">
    <source>
        <dbReference type="PROSITE" id="PS50234"/>
    </source>
</evidence>
<dbReference type="InterPro" id="IPR002035">
    <property type="entry name" value="VWF_A"/>
</dbReference>
<evidence type="ECO:0000313" key="3">
    <source>
        <dbReference type="EMBL" id="TDU31537.1"/>
    </source>
</evidence>
<keyword evidence="4" id="KW-1185">Reference proteome</keyword>